<dbReference type="InterPro" id="IPR040059">
    <property type="entry name" value="PUM3"/>
</dbReference>
<feature type="region of interest" description="Disordered" evidence="3">
    <location>
        <begin position="1"/>
        <end position="43"/>
    </location>
</feature>
<feature type="compositionally biased region" description="Low complexity" evidence="3">
    <location>
        <begin position="25"/>
        <end position="42"/>
    </location>
</feature>
<dbReference type="SMART" id="SM00025">
    <property type="entry name" value="Pumilio"/>
    <property type="match status" value="4"/>
</dbReference>
<dbReference type="GO" id="GO:0006417">
    <property type="term" value="P:regulation of translation"/>
    <property type="evidence" value="ECO:0007669"/>
    <property type="project" value="TreeGrafter"/>
</dbReference>
<keyword evidence="6" id="KW-1185">Reference proteome</keyword>
<dbReference type="AlphaFoldDB" id="A0AAW1SHS2"/>
<dbReference type="Gene3D" id="1.25.10.10">
    <property type="entry name" value="Leucine-rich Repeat Variant"/>
    <property type="match status" value="1"/>
</dbReference>
<protein>
    <recommendedName>
        <fullName evidence="4">PUM-HD domain-containing protein</fullName>
    </recommendedName>
</protein>
<evidence type="ECO:0000256" key="1">
    <source>
        <dbReference type="ARBA" id="ARBA00022737"/>
    </source>
</evidence>
<dbReference type="Proteomes" id="UP001438707">
    <property type="component" value="Unassembled WGS sequence"/>
</dbReference>
<dbReference type="PROSITE" id="PS50303">
    <property type="entry name" value="PUM_HD"/>
    <property type="match status" value="1"/>
</dbReference>
<dbReference type="SUPFAM" id="SSF48371">
    <property type="entry name" value="ARM repeat"/>
    <property type="match status" value="1"/>
</dbReference>
<feature type="repeat" description="Pumilio" evidence="2">
    <location>
        <begin position="140"/>
        <end position="175"/>
    </location>
</feature>
<evidence type="ECO:0000256" key="3">
    <source>
        <dbReference type="SAM" id="MobiDB-lite"/>
    </source>
</evidence>
<dbReference type="EMBL" id="JALJOS010000001">
    <property type="protein sequence ID" value="KAK9844998.1"/>
    <property type="molecule type" value="Genomic_DNA"/>
</dbReference>
<sequence>MAVLTGAKPSRQVDKTAVKKRARDSAAAPSPSKKVKPTKPASQLHATAIDSNIRTEEKTRELPVREKKNAGLIQALTKQWEKLRNRNENAGPLRKQLATDTLAKVQGRVAELAVNHKASRILQSCAKHGTSEDRAAMLEELLPQFLELTKSCYASFLLRKLVSTASKPQLQGILRILRGHIPELLRHPYAAAIVDDLYLCASGQQRNAMVAEFYAREYVLFEQAALPKSLAELLGTVDASKKQQVLRRMSIHMQPILEKALIDPMITQRLLAEYLLAAPSSLVAEAVESLAGPGLLRIVHTRDGAQAGCAVMAYGSPKERKKAIKALKGHVWTMAQDRWASLVLITALQRVDDTSLLRSVIISELLPHLEAMAEAKQARRILLHLLAPNSSCWLPPALAALVQPPKRIAAVAVKAPAAANEDEDEAAEELVADEMQAEVVIEAQGAAEQQEMGISKKEPLVRIQELLGQGNGSLAQGLTLLASLKGPALLRHAAASDVAVEIARGGEHGFLGGADNAHLAAMHTAVVEAAAEPRQSATADAPKDAKPGEQHIMEDYYSSRALRSLVLMSRQPGAAGETACSFAAALWAGALKGRCNLWVGTHGEKVLAAVLSCGSEKIRQESHAELSQLLDQAPEDWAKALVGAASS</sequence>
<dbReference type="InterPro" id="IPR001313">
    <property type="entry name" value="Pumilio_RNA-bd_rpt"/>
</dbReference>
<organism evidence="5 6">
    <name type="scientific">Apatococcus lobatus</name>
    <dbReference type="NCBI Taxonomy" id="904363"/>
    <lineage>
        <taxon>Eukaryota</taxon>
        <taxon>Viridiplantae</taxon>
        <taxon>Chlorophyta</taxon>
        <taxon>core chlorophytes</taxon>
        <taxon>Trebouxiophyceae</taxon>
        <taxon>Chlorellales</taxon>
        <taxon>Chlorellaceae</taxon>
        <taxon>Apatococcus</taxon>
    </lineage>
</organism>
<evidence type="ECO:0000313" key="5">
    <source>
        <dbReference type="EMBL" id="KAK9844998.1"/>
    </source>
</evidence>
<dbReference type="PANTHER" id="PTHR13389">
    <property type="entry name" value="PUMILIO HOMOLOG 3"/>
    <property type="match status" value="1"/>
</dbReference>
<dbReference type="PROSITE" id="PS50302">
    <property type="entry name" value="PUM"/>
    <property type="match status" value="2"/>
</dbReference>
<dbReference type="GO" id="GO:0003729">
    <property type="term" value="F:mRNA binding"/>
    <property type="evidence" value="ECO:0007669"/>
    <property type="project" value="TreeGrafter"/>
</dbReference>
<keyword evidence="1" id="KW-0677">Repeat</keyword>
<dbReference type="PANTHER" id="PTHR13389:SF0">
    <property type="entry name" value="PUMILIO HOMOLOG 3"/>
    <property type="match status" value="1"/>
</dbReference>
<dbReference type="Pfam" id="PF22493">
    <property type="entry name" value="PUF_NOP9"/>
    <property type="match status" value="1"/>
</dbReference>
<evidence type="ECO:0000256" key="2">
    <source>
        <dbReference type="PROSITE-ProRule" id="PRU00317"/>
    </source>
</evidence>
<evidence type="ECO:0000313" key="6">
    <source>
        <dbReference type="Proteomes" id="UP001438707"/>
    </source>
</evidence>
<accession>A0AAW1SHS2</accession>
<dbReference type="GO" id="GO:0005730">
    <property type="term" value="C:nucleolus"/>
    <property type="evidence" value="ECO:0007669"/>
    <property type="project" value="TreeGrafter"/>
</dbReference>
<dbReference type="InterPro" id="IPR016024">
    <property type="entry name" value="ARM-type_fold"/>
</dbReference>
<dbReference type="InterPro" id="IPR011989">
    <property type="entry name" value="ARM-like"/>
</dbReference>
<dbReference type="InterPro" id="IPR033133">
    <property type="entry name" value="PUM-HD"/>
</dbReference>
<reference evidence="5 6" key="1">
    <citation type="journal article" date="2024" name="Nat. Commun.">
        <title>Phylogenomics reveals the evolutionary origins of lichenization in chlorophyte algae.</title>
        <authorList>
            <person name="Puginier C."/>
            <person name="Libourel C."/>
            <person name="Otte J."/>
            <person name="Skaloud P."/>
            <person name="Haon M."/>
            <person name="Grisel S."/>
            <person name="Petersen M."/>
            <person name="Berrin J.G."/>
            <person name="Delaux P.M."/>
            <person name="Dal Grande F."/>
            <person name="Keller J."/>
        </authorList>
    </citation>
    <scope>NUCLEOTIDE SEQUENCE [LARGE SCALE GENOMIC DNA]</scope>
    <source>
        <strain evidence="5 6">SAG 2145</strain>
    </source>
</reference>
<feature type="domain" description="PUM-HD" evidence="4">
    <location>
        <begin position="78"/>
        <end position="488"/>
    </location>
</feature>
<proteinExistence type="predicted"/>
<comment type="caution">
    <text evidence="5">The sequence shown here is derived from an EMBL/GenBank/DDBJ whole genome shotgun (WGS) entry which is preliminary data.</text>
</comment>
<name>A0AAW1SHS2_9CHLO</name>
<gene>
    <name evidence="5" type="ORF">WJX74_009447</name>
</gene>
<evidence type="ECO:0000259" key="4">
    <source>
        <dbReference type="PROSITE" id="PS50303"/>
    </source>
</evidence>
<feature type="repeat" description="Pumilio" evidence="2">
    <location>
        <begin position="104"/>
        <end position="139"/>
    </location>
</feature>